<proteinExistence type="predicted"/>
<evidence type="ECO:0008006" key="4">
    <source>
        <dbReference type="Google" id="ProtNLM"/>
    </source>
</evidence>
<dbReference type="KEGG" id="sflv:IC614_11120"/>
<sequence>MRFSIFCGLIPALALAACSSADEDDAGNAARAADDGVAEVTAPGFNMSIALPAGAGRDIEITTDQDALFPGAKAEGLSLATDPATGTQRVNLGFASERSVDEVAKWYANPRSSRAFKVNGINITNGVQTMSVRDESGEYFNVILKPGADGGTEGTLQFRD</sequence>
<reference evidence="2 3" key="1">
    <citation type="submission" date="2020-11" db="EMBL/GenBank/DDBJ databases">
        <title>Genome seq and assembly of Sphingosinicella sp.</title>
        <authorList>
            <person name="Chhetri G."/>
        </authorList>
    </citation>
    <scope>NUCLEOTIDE SEQUENCE [LARGE SCALE GENOMIC DNA]</scope>
    <source>
        <strain evidence="2 3">UDD2</strain>
    </source>
</reference>
<dbReference type="RefSeq" id="WP_200971529.1">
    <property type="nucleotide sequence ID" value="NZ_CP065592.1"/>
</dbReference>
<gene>
    <name evidence="2" type="ORF">IC614_11120</name>
</gene>
<keyword evidence="1" id="KW-0732">Signal</keyword>
<name>A0A7T2GJ67_9SPHN</name>
<evidence type="ECO:0000256" key="1">
    <source>
        <dbReference type="SAM" id="SignalP"/>
    </source>
</evidence>
<evidence type="ECO:0000313" key="2">
    <source>
        <dbReference type="EMBL" id="QPQ54854.1"/>
    </source>
</evidence>
<feature type="signal peptide" evidence="1">
    <location>
        <begin position="1"/>
        <end position="16"/>
    </location>
</feature>
<dbReference type="EMBL" id="CP065592">
    <property type="protein sequence ID" value="QPQ54854.1"/>
    <property type="molecule type" value="Genomic_DNA"/>
</dbReference>
<protein>
    <recommendedName>
        <fullName evidence="4">Lipoprotein</fullName>
    </recommendedName>
</protein>
<evidence type="ECO:0000313" key="3">
    <source>
        <dbReference type="Proteomes" id="UP000594873"/>
    </source>
</evidence>
<feature type="chain" id="PRO_5032727110" description="Lipoprotein" evidence="1">
    <location>
        <begin position="17"/>
        <end position="160"/>
    </location>
</feature>
<accession>A0A7T2GJ67</accession>
<keyword evidence="3" id="KW-1185">Reference proteome</keyword>
<dbReference type="AlphaFoldDB" id="A0A7T2GJ67"/>
<dbReference type="PROSITE" id="PS51257">
    <property type="entry name" value="PROKAR_LIPOPROTEIN"/>
    <property type="match status" value="1"/>
</dbReference>
<dbReference type="Proteomes" id="UP000594873">
    <property type="component" value="Chromosome"/>
</dbReference>
<organism evidence="2 3">
    <name type="scientific">Allosphingosinicella flava</name>
    <dbReference type="NCBI Taxonomy" id="2771430"/>
    <lineage>
        <taxon>Bacteria</taxon>
        <taxon>Pseudomonadati</taxon>
        <taxon>Pseudomonadota</taxon>
        <taxon>Alphaproteobacteria</taxon>
        <taxon>Sphingomonadales</taxon>
        <taxon>Sphingomonadaceae</taxon>
        <taxon>Allosphingosinicella</taxon>
    </lineage>
</organism>